<sequence length="325" mass="37393">MPPRALRRGALIFILFVVFVVAFLLHRSWFLIGLLFEDGGSDRISASDIPASDSNITLPQLIPKIIHQTYITEKVPDHWQASQQAVKDLHPDYEYMFWTDTTALQFIETEYPFFLETYTSYPHPIQRADALRYFLLHRYGGIYIDLDLLPYRSLTPLLSYPSIACLTSPTGISNDILGSTPQHPFFTLVIERLSEYNRNWGLPYITVMYSTGPLFLSVVWIEFLRRGVPGFGTAVPRVRLLPKDGTNGDSYGFFKNVQGGSWHGRDMDVIFWMGRHWFLVTLLGFVIGFAVVGVLWRALRACAGLWRRERWWDRIRAAGKLHELG</sequence>
<dbReference type="GO" id="GO:0016020">
    <property type="term" value="C:membrane"/>
    <property type="evidence" value="ECO:0007669"/>
    <property type="project" value="UniProtKB-SubCell"/>
</dbReference>
<evidence type="ECO:0000313" key="8">
    <source>
        <dbReference type="EMBL" id="PSS28191.1"/>
    </source>
</evidence>
<keyword evidence="3 8" id="KW-0808">Transferase</keyword>
<dbReference type="EMBL" id="KZ679006">
    <property type="protein sequence ID" value="PSS28191.1"/>
    <property type="molecule type" value="Genomic_DNA"/>
</dbReference>
<dbReference type="InterPro" id="IPR029044">
    <property type="entry name" value="Nucleotide-diphossugar_trans"/>
</dbReference>
<evidence type="ECO:0000256" key="2">
    <source>
        <dbReference type="ARBA" id="ARBA00009003"/>
    </source>
</evidence>
<dbReference type="STRING" id="857342.A0A2T3BFM3"/>
<protein>
    <submittedName>
        <fullName evidence="8">Glycosyltransferase family 32 protein</fullName>
    </submittedName>
</protein>
<evidence type="ECO:0000256" key="1">
    <source>
        <dbReference type="ARBA" id="ARBA00004370"/>
    </source>
</evidence>
<dbReference type="Proteomes" id="UP000241818">
    <property type="component" value="Unassembled WGS sequence"/>
</dbReference>
<evidence type="ECO:0000256" key="7">
    <source>
        <dbReference type="SAM" id="Phobius"/>
    </source>
</evidence>
<name>A0A2T3BFM3_AMORE</name>
<dbReference type="AlphaFoldDB" id="A0A2T3BFM3"/>
<evidence type="ECO:0000256" key="4">
    <source>
        <dbReference type="ARBA" id="ARBA00022692"/>
    </source>
</evidence>
<evidence type="ECO:0000256" key="6">
    <source>
        <dbReference type="ARBA" id="ARBA00023136"/>
    </source>
</evidence>
<dbReference type="GO" id="GO:0000030">
    <property type="term" value="F:mannosyltransferase activity"/>
    <property type="evidence" value="ECO:0007669"/>
    <property type="project" value="TreeGrafter"/>
</dbReference>
<dbReference type="PANTHER" id="PTHR32385">
    <property type="entry name" value="MANNOSYL PHOSPHORYLINOSITOL CERAMIDE SYNTHASE"/>
    <property type="match status" value="1"/>
</dbReference>
<reference evidence="8 9" key="1">
    <citation type="journal article" date="2018" name="New Phytol.">
        <title>Comparative genomics and transcriptomics depict ericoid mycorrhizal fungi as versatile saprotrophs and plant mutualists.</title>
        <authorList>
            <person name="Martino E."/>
            <person name="Morin E."/>
            <person name="Grelet G.A."/>
            <person name="Kuo A."/>
            <person name="Kohler A."/>
            <person name="Daghino S."/>
            <person name="Barry K.W."/>
            <person name="Cichocki N."/>
            <person name="Clum A."/>
            <person name="Dockter R.B."/>
            <person name="Hainaut M."/>
            <person name="Kuo R.C."/>
            <person name="LaButti K."/>
            <person name="Lindahl B.D."/>
            <person name="Lindquist E.A."/>
            <person name="Lipzen A."/>
            <person name="Khouja H.R."/>
            <person name="Magnuson J."/>
            <person name="Murat C."/>
            <person name="Ohm R.A."/>
            <person name="Singer S.W."/>
            <person name="Spatafora J.W."/>
            <person name="Wang M."/>
            <person name="Veneault-Fourrey C."/>
            <person name="Henrissat B."/>
            <person name="Grigoriev I.V."/>
            <person name="Martin F.M."/>
            <person name="Perotto S."/>
        </authorList>
    </citation>
    <scope>NUCLEOTIDE SEQUENCE [LARGE SCALE GENOMIC DNA]</scope>
    <source>
        <strain evidence="8 9">ATCC 22711</strain>
    </source>
</reference>
<keyword evidence="6 7" id="KW-0472">Membrane</keyword>
<dbReference type="PANTHER" id="PTHR32385:SF20">
    <property type="entry name" value="MANNOSYL PHOSPHORYLINOSITOL CERAMIDE SYNTHASE CSH1-RELATED"/>
    <property type="match status" value="1"/>
</dbReference>
<accession>A0A2T3BFM3</accession>
<dbReference type="InterPro" id="IPR007577">
    <property type="entry name" value="GlycoTrfase_DXD_sugar-bd_CS"/>
</dbReference>
<dbReference type="Pfam" id="PF04488">
    <property type="entry name" value="Gly_transf_sug"/>
    <property type="match status" value="1"/>
</dbReference>
<keyword evidence="9" id="KW-1185">Reference proteome</keyword>
<dbReference type="SUPFAM" id="SSF53448">
    <property type="entry name" value="Nucleotide-diphospho-sugar transferases"/>
    <property type="match status" value="1"/>
</dbReference>
<evidence type="ECO:0000256" key="5">
    <source>
        <dbReference type="ARBA" id="ARBA00022989"/>
    </source>
</evidence>
<gene>
    <name evidence="8" type="ORF">M430DRAFT_91668</name>
</gene>
<dbReference type="GeneID" id="36577757"/>
<keyword evidence="5 7" id="KW-1133">Transmembrane helix</keyword>
<dbReference type="GO" id="GO:0051999">
    <property type="term" value="P:mannosyl-inositol phosphorylceramide biosynthetic process"/>
    <property type="evidence" value="ECO:0007669"/>
    <property type="project" value="TreeGrafter"/>
</dbReference>
<dbReference type="OrthoDB" id="3647at2759"/>
<keyword evidence="4 7" id="KW-0812">Transmembrane</keyword>
<feature type="transmembrane region" description="Helical" evidence="7">
    <location>
        <begin position="277"/>
        <end position="299"/>
    </location>
</feature>
<dbReference type="InterPro" id="IPR051706">
    <property type="entry name" value="Glycosyltransferase_domain"/>
</dbReference>
<evidence type="ECO:0000256" key="3">
    <source>
        <dbReference type="ARBA" id="ARBA00022679"/>
    </source>
</evidence>
<dbReference type="InParanoid" id="A0A2T3BFM3"/>
<dbReference type="Gene3D" id="3.90.550.20">
    <property type="match status" value="1"/>
</dbReference>
<dbReference type="RefSeq" id="XP_024725716.1">
    <property type="nucleotide sequence ID" value="XM_024869676.1"/>
</dbReference>
<evidence type="ECO:0000313" key="9">
    <source>
        <dbReference type="Proteomes" id="UP000241818"/>
    </source>
</evidence>
<comment type="similarity">
    <text evidence="2">Belongs to the glycosyltransferase 32 family.</text>
</comment>
<feature type="transmembrane region" description="Helical" evidence="7">
    <location>
        <begin position="6"/>
        <end position="25"/>
    </location>
</feature>
<proteinExistence type="inferred from homology"/>
<organism evidence="8 9">
    <name type="scientific">Amorphotheca resinae ATCC 22711</name>
    <dbReference type="NCBI Taxonomy" id="857342"/>
    <lineage>
        <taxon>Eukaryota</taxon>
        <taxon>Fungi</taxon>
        <taxon>Dikarya</taxon>
        <taxon>Ascomycota</taxon>
        <taxon>Pezizomycotina</taxon>
        <taxon>Leotiomycetes</taxon>
        <taxon>Helotiales</taxon>
        <taxon>Amorphothecaceae</taxon>
        <taxon>Amorphotheca</taxon>
    </lineage>
</organism>
<comment type="subcellular location">
    <subcellularLocation>
        <location evidence="1">Membrane</location>
    </subcellularLocation>
</comment>